<organism evidence="1 2">
    <name type="scientific">Vibrio superstes NBRC 103154</name>
    <dbReference type="NCBI Taxonomy" id="1219062"/>
    <lineage>
        <taxon>Bacteria</taxon>
        <taxon>Pseudomonadati</taxon>
        <taxon>Pseudomonadota</taxon>
        <taxon>Gammaproteobacteria</taxon>
        <taxon>Vibrionales</taxon>
        <taxon>Vibrionaceae</taxon>
        <taxon>Vibrio</taxon>
    </lineage>
</organism>
<dbReference type="RefSeq" id="WP_371860119.1">
    <property type="nucleotide sequence ID" value="NZ_BJXK01000024.1"/>
</dbReference>
<dbReference type="EMBL" id="BJXK01000024">
    <property type="protein sequence ID" value="GEM81480.1"/>
    <property type="molecule type" value="Genomic_DNA"/>
</dbReference>
<keyword evidence="2" id="KW-1185">Reference proteome</keyword>
<sequence>MYLKWMGEKMWAFRPVQAAVAQHKATFKEWPALTPETPAERNGGVGN</sequence>
<name>A0A511QVU6_9VIBR</name>
<dbReference type="Proteomes" id="UP000321113">
    <property type="component" value="Unassembled WGS sequence"/>
</dbReference>
<proteinExistence type="predicted"/>
<dbReference type="AlphaFoldDB" id="A0A511QVU6"/>
<comment type="caution">
    <text evidence="1">The sequence shown here is derived from an EMBL/GenBank/DDBJ whole genome shotgun (WGS) entry which is preliminary data.</text>
</comment>
<gene>
    <name evidence="1" type="ORF">VSU01S_37250</name>
</gene>
<protein>
    <submittedName>
        <fullName evidence="1">Uncharacterized protein</fullName>
    </submittedName>
</protein>
<evidence type="ECO:0000313" key="1">
    <source>
        <dbReference type="EMBL" id="GEM81480.1"/>
    </source>
</evidence>
<accession>A0A511QVU6</accession>
<evidence type="ECO:0000313" key="2">
    <source>
        <dbReference type="Proteomes" id="UP000321113"/>
    </source>
</evidence>
<reference evidence="1 2" key="1">
    <citation type="submission" date="2019-07" db="EMBL/GenBank/DDBJ databases">
        <title>Whole genome shotgun sequence of Vibrio superstes NBRC 103154.</title>
        <authorList>
            <person name="Hosoyama A."/>
            <person name="Uohara A."/>
            <person name="Ohji S."/>
            <person name="Ichikawa N."/>
        </authorList>
    </citation>
    <scope>NUCLEOTIDE SEQUENCE [LARGE SCALE GENOMIC DNA]</scope>
    <source>
        <strain evidence="1 2">NBRC 103154</strain>
    </source>
</reference>